<keyword evidence="7" id="KW-0547">Nucleotide-binding</keyword>
<evidence type="ECO:0000256" key="1">
    <source>
        <dbReference type="ARBA" id="ARBA00004726"/>
    </source>
</evidence>
<keyword evidence="6" id="KW-0548">Nucleotidyltransferase</keyword>
<keyword evidence="8" id="KW-0274">FAD</keyword>
<keyword evidence="3" id="KW-0285">Flavoprotein</keyword>
<dbReference type="InterPro" id="IPR002500">
    <property type="entry name" value="PAPS_reduct_dom"/>
</dbReference>
<accession>A0A0S4IUQ2</accession>
<dbReference type="Gene3D" id="3.40.50.620">
    <property type="entry name" value="HUPs"/>
    <property type="match status" value="1"/>
</dbReference>
<evidence type="ECO:0000256" key="3">
    <source>
        <dbReference type="ARBA" id="ARBA00022630"/>
    </source>
</evidence>
<dbReference type="EC" id="2.7.7.2" evidence="2"/>
<dbReference type="PANTHER" id="PTHR23293:SF9">
    <property type="entry name" value="FAD SYNTHASE"/>
    <property type="match status" value="1"/>
</dbReference>
<evidence type="ECO:0000313" key="15">
    <source>
        <dbReference type="Proteomes" id="UP000051952"/>
    </source>
</evidence>
<keyword evidence="9" id="KW-0067">ATP-binding</keyword>
<dbReference type="Proteomes" id="UP000051952">
    <property type="component" value="Unassembled WGS sequence"/>
</dbReference>
<reference evidence="15" key="1">
    <citation type="submission" date="2015-09" db="EMBL/GenBank/DDBJ databases">
        <authorList>
            <consortium name="Pathogen Informatics"/>
        </authorList>
    </citation>
    <scope>NUCLEOTIDE SEQUENCE [LARGE SCALE GENOMIC DNA]</scope>
    <source>
        <strain evidence="15">Lake Konstanz</strain>
    </source>
</reference>
<dbReference type="Pfam" id="PF01507">
    <property type="entry name" value="PAPS_reduct"/>
    <property type="match status" value="1"/>
</dbReference>
<dbReference type="InterPro" id="IPR014729">
    <property type="entry name" value="Rossmann-like_a/b/a_fold"/>
</dbReference>
<dbReference type="GO" id="GO:0005524">
    <property type="term" value="F:ATP binding"/>
    <property type="evidence" value="ECO:0007669"/>
    <property type="project" value="UniProtKB-KW"/>
</dbReference>
<feature type="domain" description="Phosphoadenosine phosphosulphate reductase" evidence="13">
    <location>
        <begin position="119"/>
        <end position="197"/>
    </location>
</feature>
<evidence type="ECO:0000256" key="12">
    <source>
        <dbReference type="ARBA" id="ARBA00049494"/>
    </source>
</evidence>
<sequence>MVPIAALKPLTDCEQHVYNRAIDSARDVIQTCFGRFPIEAIGISFNGGKDSVVMMELLIAHVGADKVAKCHIFMFGEDDEFDDIRSFRESYLAHRLPAAVLHTLPQQYGIKGGLEVLRNEHNLEAVFIGTRKDDPSAKYQKTSMEPTTAGWPQMMRYCPVFNFCYHEVWMYIATHQVPVCKLYACGYTSLGRIALTVPNQALLISDGASSSTTTFFFSCTHVDTRRLGELR</sequence>
<dbReference type="VEuPathDB" id="TriTrypDB:BSAL_68810"/>
<evidence type="ECO:0000256" key="2">
    <source>
        <dbReference type="ARBA" id="ARBA00012393"/>
    </source>
</evidence>
<evidence type="ECO:0000256" key="10">
    <source>
        <dbReference type="ARBA" id="ARBA00031145"/>
    </source>
</evidence>
<comment type="catalytic activity">
    <reaction evidence="12">
        <text>FMN + ATP + H(+) = FAD + diphosphate</text>
        <dbReference type="Rhea" id="RHEA:17237"/>
        <dbReference type="ChEBI" id="CHEBI:15378"/>
        <dbReference type="ChEBI" id="CHEBI:30616"/>
        <dbReference type="ChEBI" id="CHEBI:33019"/>
        <dbReference type="ChEBI" id="CHEBI:57692"/>
        <dbReference type="ChEBI" id="CHEBI:58210"/>
        <dbReference type="EC" id="2.7.7.2"/>
    </reaction>
</comment>
<keyword evidence="15" id="KW-1185">Reference proteome</keyword>
<name>A0A0S4IUQ2_BODSA</name>
<evidence type="ECO:0000256" key="9">
    <source>
        <dbReference type="ARBA" id="ARBA00022840"/>
    </source>
</evidence>
<keyword evidence="5" id="KW-0808">Transferase</keyword>
<organism evidence="14 15">
    <name type="scientific">Bodo saltans</name>
    <name type="common">Flagellated protozoan</name>
    <dbReference type="NCBI Taxonomy" id="75058"/>
    <lineage>
        <taxon>Eukaryota</taxon>
        <taxon>Discoba</taxon>
        <taxon>Euglenozoa</taxon>
        <taxon>Kinetoplastea</taxon>
        <taxon>Metakinetoplastina</taxon>
        <taxon>Eubodonida</taxon>
        <taxon>Bodonidae</taxon>
        <taxon>Bodo</taxon>
    </lineage>
</organism>
<evidence type="ECO:0000256" key="4">
    <source>
        <dbReference type="ARBA" id="ARBA00022643"/>
    </source>
</evidence>
<dbReference type="PANTHER" id="PTHR23293">
    <property type="entry name" value="FAD SYNTHETASE-RELATED FMN ADENYLYLTRANSFERASE"/>
    <property type="match status" value="1"/>
</dbReference>
<comment type="pathway">
    <text evidence="1">Cofactor biosynthesis; FAD biosynthesis; FAD from FMN: step 1/1.</text>
</comment>
<evidence type="ECO:0000256" key="5">
    <source>
        <dbReference type="ARBA" id="ARBA00022679"/>
    </source>
</evidence>
<evidence type="ECO:0000256" key="7">
    <source>
        <dbReference type="ARBA" id="ARBA00022741"/>
    </source>
</evidence>
<dbReference type="OrthoDB" id="270728at2759"/>
<dbReference type="GO" id="GO:0006747">
    <property type="term" value="P:FAD biosynthetic process"/>
    <property type="evidence" value="ECO:0007669"/>
    <property type="project" value="TreeGrafter"/>
</dbReference>
<gene>
    <name evidence="14" type="ORF">BSAL_68810</name>
</gene>
<protein>
    <recommendedName>
        <fullName evidence="2">FAD synthase</fullName>
        <ecNumber evidence="2">2.7.7.2</ecNumber>
    </recommendedName>
    <alternativeName>
        <fullName evidence="10">FAD pyrophosphorylase</fullName>
    </alternativeName>
    <alternativeName>
        <fullName evidence="11">FMN adenylyltransferase</fullName>
    </alternativeName>
</protein>
<evidence type="ECO:0000259" key="13">
    <source>
        <dbReference type="Pfam" id="PF01507"/>
    </source>
</evidence>
<evidence type="ECO:0000256" key="6">
    <source>
        <dbReference type="ARBA" id="ARBA00022695"/>
    </source>
</evidence>
<evidence type="ECO:0000313" key="14">
    <source>
        <dbReference type="EMBL" id="CUF99518.1"/>
    </source>
</evidence>
<dbReference type="GO" id="GO:0003919">
    <property type="term" value="F:FMN adenylyltransferase activity"/>
    <property type="evidence" value="ECO:0007669"/>
    <property type="project" value="UniProtKB-EC"/>
</dbReference>
<evidence type="ECO:0000256" key="11">
    <source>
        <dbReference type="ARBA" id="ARBA00031871"/>
    </source>
</evidence>
<dbReference type="EMBL" id="CYKH01000483">
    <property type="protein sequence ID" value="CUF99518.1"/>
    <property type="molecule type" value="Genomic_DNA"/>
</dbReference>
<dbReference type="SUPFAM" id="SSF52402">
    <property type="entry name" value="Adenine nucleotide alpha hydrolases-like"/>
    <property type="match status" value="1"/>
</dbReference>
<proteinExistence type="predicted"/>
<evidence type="ECO:0000256" key="8">
    <source>
        <dbReference type="ARBA" id="ARBA00022827"/>
    </source>
</evidence>
<dbReference type="AlphaFoldDB" id="A0A0S4IUQ2"/>
<keyword evidence="4" id="KW-0288">FMN</keyword>